<keyword evidence="7" id="KW-1185">Reference proteome</keyword>
<sequence length="460" mass="49650">MVAFENGHQQPLLETRHVSFGYSEQALLYDVSLAVSSGEMIALLGPNGAGKTTLLRLLSGVLRPQRGDVLLQGRAVHAWGRREVARRVAVVPQDLQMPFAFTIEHMVSMGRTPFQSTFFASSTKEDDAIVQEAMEIAGVGDLAQRVFNELSGGERQRVMIAMALAQQPSVLLLDEPTAHLDIRYQIETLELVQRLHQQRGVTVIAAIHDLNLAARYFPRLLLFQRGIVADGSPAEVLAPALLKKVYGVAVQVGIMRGSVHLSVLPPGEEPRDPQKEVNSRIHVIAGGGSGELLMRALADEGYAFSAGALNVGDSDHTLALRLADEVVTEQPYAPISEASLQWVRRALQRVALLILCPVPIGPGNLALVQEAVAAAQSGIPVLLLEAPESQESVCVSPTPGDEYSPSWAARDYTGGQGAMLLEELKRLGAVTLPTVQDVLEWLRQHQAGEVFTDATDSAAL</sequence>
<keyword evidence="4" id="KW-1278">Translocase</keyword>
<comment type="caution">
    <text evidence="6">The sequence shown here is derived from an EMBL/GenBank/DDBJ whole genome shotgun (WGS) entry which is preliminary data.</text>
</comment>
<reference evidence="6 7" key="1">
    <citation type="journal article" date="2021" name="Int. J. Syst. Evol. Microbiol.">
        <title>Reticulibacter mediterranei gen. nov., sp. nov., within the new family Reticulibacteraceae fam. nov., and Ktedonospora formicarum gen. nov., sp. nov., Ktedonobacter robiniae sp. nov., Dictyobacter formicarum sp. nov. and Dictyobacter arantiisoli sp. nov., belonging to the class Ktedonobacteria.</title>
        <authorList>
            <person name="Yabe S."/>
            <person name="Zheng Y."/>
            <person name="Wang C.M."/>
            <person name="Sakai Y."/>
            <person name="Abe K."/>
            <person name="Yokota A."/>
            <person name="Donadio S."/>
            <person name="Cavaletti L."/>
            <person name="Monciardini P."/>
        </authorList>
    </citation>
    <scope>NUCLEOTIDE SEQUENCE [LARGE SCALE GENOMIC DNA]</scope>
    <source>
        <strain evidence="6 7">SOSP1-30</strain>
    </source>
</reference>
<dbReference type="Gene3D" id="3.40.50.300">
    <property type="entry name" value="P-loop containing nucleotide triphosphate hydrolases"/>
    <property type="match status" value="1"/>
</dbReference>
<dbReference type="PROSITE" id="PS00211">
    <property type="entry name" value="ABC_TRANSPORTER_1"/>
    <property type="match status" value="1"/>
</dbReference>
<proteinExistence type="predicted"/>
<dbReference type="InterPro" id="IPR027417">
    <property type="entry name" value="P-loop_NTPase"/>
</dbReference>
<dbReference type="PANTHER" id="PTHR42794">
    <property type="entry name" value="HEMIN IMPORT ATP-BINDING PROTEIN HMUV"/>
    <property type="match status" value="1"/>
</dbReference>
<evidence type="ECO:0000313" key="7">
    <source>
        <dbReference type="Proteomes" id="UP000654345"/>
    </source>
</evidence>
<protein>
    <submittedName>
        <fullName evidence="6">ABC transporter</fullName>
    </submittedName>
</protein>
<dbReference type="Proteomes" id="UP000654345">
    <property type="component" value="Unassembled WGS sequence"/>
</dbReference>
<dbReference type="PANTHER" id="PTHR42794:SF1">
    <property type="entry name" value="HEMIN IMPORT ATP-BINDING PROTEIN HMUV"/>
    <property type="match status" value="1"/>
</dbReference>
<evidence type="ECO:0000256" key="4">
    <source>
        <dbReference type="ARBA" id="ARBA00022967"/>
    </source>
</evidence>
<accession>A0ABQ3USC3</accession>
<dbReference type="InterPro" id="IPR003593">
    <property type="entry name" value="AAA+_ATPase"/>
</dbReference>
<evidence type="ECO:0000259" key="5">
    <source>
        <dbReference type="PROSITE" id="PS50893"/>
    </source>
</evidence>
<name>A0ABQ3USC3_9CHLR</name>
<dbReference type="InterPro" id="IPR017871">
    <property type="entry name" value="ABC_transporter-like_CS"/>
</dbReference>
<evidence type="ECO:0000256" key="1">
    <source>
        <dbReference type="ARBA" id="ARBA00022448"/>
    </source>
</evidence>
<dbReference type="CDD" id="cd03214">
    <property type="entry name" value="ABC_Iron-Siderophores_B12_Hemin"/>
    <property type="match status" value="1"/>
</dbReference>
<dbReference type="InterPro" id="IPR003439">
    <property type="entry name" value="ABC_transporter-like_ATP-bd"/>
</dbReference>
<evidence type="ECO:0000313" key="6">
    <source>
        <dbReference type="EMBL" id="GHO55270.1"/>
    </source>
</evidence>
<evidence type="ECO:0000256" key="2">
    <source>
        <dbReference type="ARBA" id="ARBA00022741"/>
    </source>
</evidence>
<dbReference type="SUPFAM" id="SSF52540">
    <property type="entry name" value="P-loop containing nucleoside triphosphate hydrolases"/>
    <property type="match status" value="1"/>
</dbReference>
<keyword evidence="2" id="KW-0547">Nucleotide-binding</keyword>
<keyword evidence="1" id="KW-0813">Transport</keyword>
<keyword evidence="3" id="KW-0067">ATP-binding</keyword>
<dbReference type="PROSITE" id="PS50893">
    <property type="entry name" value="ABC_TRANSPORTER_2"/>
    <property type="match status" value="1"/>
</dbReference>
<evidence type="ECO:0000256" key="3">
    <source>
        <dbReference type="ARBA" id="ARBA00022840"/>
    </source>
</evidence>
<dbReference type="Pfam" id="PF00005">
    <property type="entry name" value="ABC_tran"/>
    <property type="match status" value="1"/>
</dbReference>
<gene>
    <name evidence="6" type="ORF">KSB_37450</name>
</gene>
<organism evidence="6 7">
    <name type="scientific">Ktedonobacter robiniae</name>
    <dbReference type="NCBI Taxonomy" id="2778365"/>
    <lineage>
        <taxon>Bacteria</taxon>
        <taxon>Bacillati</taxon>
        <taxon>Chloroflexota</taxon>
        <taxon>Ktedonobacteria</taxon>
        <taxon>Ktedonobacterales</taxon>
        <taxon>Ktedonobacteraceae</taxon>
        <taxon>Ktedonobacter</taxon>
    </lineage>
</organism>
<dbReference type="RefSeq" id="WP_201371879.1">
    <property type="nucleotide sequence ID" value="NZ_BNJG01000001.1"/>
</dbReference>
<dbReference type="SMART" id="SM00382">
    <property type="entry name" value="AAA"/>
    <property type="match status" value="1"/>
</dbReference>
<dbReference type="EMBL" id="BNJG01000001">
    <property type="protein sequence ID" value="GHO55270.1"/>
    <property type="molecule type" value="Genomic_DNA"/>
</dbReference>
<feature type="domain" description="ABC transporter" evidence="5">
    <location>
        <begin position="13"/>
        <end position="250"/>
    </location>
</feature>